<dbReference type="AlphaFoldDB" id="A0A2T9Y789"/>
<feature type="chain" id="PRO_5036052029" evidence="1">
    <location>
        <begin position="18"/>
        <end position="101"/>
    </location>
</feature>
<dbReference type="EMBL" id="MBFT01000590">
    <property type="protein sequence ID" value="PVU88886.1"/>
    <property type="molecule type" value="Genomic_DNA"/>
</dbReference>
<dbReference type="EMBL" id="MBFT01000647">
    <property type="protein sequence ID" value="PVU88211.1"/>
    <property type="molecule type" value="Genomic_DNA"/>
</dbReference>
<reference evidence="2 4" key="1">
    <citation type="journal article" date="2018" name="MBio">
        <title>Comparative Genomics Reveals the Core Gene Toolbox for the Fungus-Insect Symbiosis.</title>
        <authorList>
            <person name="Wang Y."/>
            <person name="Stata M."/>
            <person name="Wang W."/>
            <person name="Stajich J.E."/>
            <person name="White M.M."/>
            <person name="Moncalvo J.M."/>
        </authorList>
    </citation>
    <scope>NUCLEOTIDE SEQUENCE [LARGE SCALE GENOMIC DNA]</scope>
    <source>
        <strain evidence="2 4">AUS-77-4</strain>
    </source>
</reference>
<proteinExistence type="predicted"/>
<dbReference type="Proteomes" id="UP000245699">
    <property type="component" value="Unassembled WGS sequence"/>
</dbReference>
<gene>
    <name evidence="3" type="ORF">BB559_005349</name>
    <name evidence="2" type="ORF">BB559_005671</name>
</gene>
<feature type="signal peptide" evidence="1">
    <location>
        <begin position="1"/>
        <end position="17"/>
    </location>
</feature>
<evidence type="ECO:0000313" key="2">
    <source>
        <dbReference type="EMBL" id="PVU88211.1"/>
    </source>
</evidence>
<evidence type="ECO:0000256" key="1">
    <source>
        <dbReference type="SAM" id="SignalP"/>
    </source>
</evidence>
<evidence type="ECO:0000313" key="3">
    <source>
        <dbReference type="EMBL" id="PVU88886.1"/>
    </source>
</evidence>
<evidence type="ECO:0000313" key="4">
    <source>
        <dbReference type="Proteomes" id="UP000245699"/>
    </source>
</evidence>
<protein>
    <submittedName>
        <fullName evidence="2">Uncharacterized protein</fullName>
    </submittedName>
</protein>
<keyword evidence="1" id="KW-0732">Signal</keyword>
<accession>A0A2T9Y789</accession>
<keyword evidence="4" id="KW-1185">Reference proteome</keyword>
<sequence length="101" mass="11446">MKSFTLILAFSLSSVFAIQEFEVYPFKHCVGPPDTFTPRPNECTELEEFKSARFGNIGKIKIYTESGCSGESYLIDLSKTVNHTCITTDIDQTYNSVKYVR</sequence>
<organism evidence="2 4">
    <name type="scientific">Furculomyces boomerangus</name>
    <dbReference type="NCBI Taxonomy" id="61424"/>
    <lineage>
        <taxon>Eukaryota</taxon>
        <taxon>Fungi</taxon>
        <taxon>Fungi incertae sedis</taxon>
        <taxon>Zoopagomycota</taxon>
        <taxon>Kickxellomycotina</taxon>
        <taxon>Harpellomycetes</taxon>
        <taxon>Harpellales</taxon>
        <taxon>Harpellaceae</taxon>
        <taxon>Furculomyces</taxon>
    </lineage>
</organism>
<name>A0A2T9Y789_9FUNG</name>
<comment type="caution">
    <text evidence="2">The sequence shown here is derived from an EMBL/GenBank/DDBJ whole genome shotgun (WGS) entry which is preliminary data.</text>
</comment>